<dbReference type="SUPFAM" id="SSF52172">
    <property type="entry name" value="CheY-like"/>
    <property type="match status" value="1"/>
</dbReference>
<dbReference type="InterPro" id="IPR011006">
    <property type="entry name" value="CheY-like_superfamily"/>
</dbReference>
<protein>
    <submittedName>
        <fullName evidence="3">DUF3685 domain-containing protein</fullName>
    </submittedName>
</protein>
<gene>
    <name evidence="3" type="ORF">C7H19_04455</name>
</gene>
<proteinExistence type="predicted"/>
<dbReference type="AlphaFoldDB" id="A0A2T1M226"/>
<dbReference type="Gene3D" id="3.40.50.2300">
    <property type="match status" value="1"/>
</dbReference>
<evidence type="ECO:0000259" key="2">
    <source>
        <dbReference type="PROSITE" id="PS50110"/>
    </source>
</evidence>
<name>A0A2T1M226_9CHRO</name>
<dbReference type="InterPro" id="IPR016837">
    <property type="entry name" value="Uncharacterised_Ycf55_cyanobac"/>
</dbReference>
<reference evidence="3 4" key="2">
    <citation type="submission" date="2018-03" db="EMBL/GenBank/DDBJ databases">
        <authorList>
            <person name="Keele B.F."/>
        </authorList>
    </citation>
    <scope>NUCLEOTIDE SEQUENCE [LARGE SCALE GENOMIC DNA]</scope>
    <source>
        <strain evidence="3 4">CCALA 016</strain>
    </source>
</reference>
<dbReference type="OrthoDB" id="458149at2"/>
<dbReference type="SMART" id="SM00448">
    <property type="entry name" value="REC"/>
    <property type="match status" value="1"/>
</dbReference>
<keyword evidence="4" id="KW-1185">Reference proteome</keyword>
<evidence type="ECO:0000313" key="3">
    <source>
        <dbReference type="EMBL" id="PSF38757.1"/>
    </source>
</evidence>
<sequence>MSDRTINVLLIDDDPIFRLGLSQGLVSVLDVRVIALIDSVTILNQSVEPSPDVIILDPLFPASGGANWILCQFLVSNYPKAKILLLSSQLTPTDLDHAQKLGLNGYCPKGTSLENLVTIIRQIASGQPFWSATPATTNPVFSVRRTHWLIRLAQSGIEQIDQELSKILYQLNQENLSRFDELYWNGRRRELLAASWLVRKLIPVEIAPSITPKPREITPKKPITESALSVISNSLPVASSPRSLSTTTVYEETLGKLRYSLENYTDIPQEIDILQAVRKRELLYIVFEQTRKILDEIKFLELDYSDLLRRKDLMLLEIWQKSTQKFLKITYSESNDLFRQEIDRILLRDLRLIENDILKKIPFVNELFAYFLFEQSLIVDQIAYRVDSPEGINRAVILLENLIIQISNGVIATILNNFPELELIKKNLYNNNFISSREVAKFRNDLSWKYRKNKYIEHPQDIFESKYRLLYLSENKIKQNFIYAPRQEELYQLNGIPWLVTIALEFRDAVAPRLRSIFSFLGKGVVYILTQVIGRGIGLIVLGIVQGAGNTWQELRYRNGQQNK</sequence>
<organism evidence="3 4">
    <name type="scientific">Aphanothece hegewaldii CCALA 016</name>
    <dbReference type="NCBI Taxonomy" id="2107694"/>
    <lineage>
        <taxon>Bacteria</taxon>
        <taxon>Bacillati</taxon>
        <taxon>Cyanobacteriota</taxon>
        <taxon>Cyanophyceae</taxon>
        <taxon>Oscillatoriophycideae</taxon>
        <taxon>Chroococcales</taxon>
        <taxon>Aphanothecaceae</taxon>
        <taxon>Aphanothece</taxon>
    </lineage>
</organism>
<dbReference type="EMBL" id="PXOH01000003">
    <property type="protein sequence ID" value="PSF38757.1"/>
    <property type="molecule type" value="Genomic_DNA"/>
</dbReference>
<dbReference type="CDD" id="cd17535">
    <property type="entry name" value="REC_NarL-like"/>
    <property type="match status" value="1"/>
</dbReference>
<comment type="caution">
    <text evidence="3">The sequence shown here is derived from an EMBL/GenBank/DDBJ whole genome shotgun (WGS) entry which is preliminary data.</text>
</comment>
<feature type="domain" description="Response regulatory" evidence="2">
    <location>
        <begin position="7"/>
        <end position="124"/>
    </location>
</feature>
<dbReference type="Pfam" id="PF12452">
    <property type="entry name" value="DUF3685"/>
    <property type="match status" value="1"/>
</dbReference>
<dbReference type="InterPro" id="IPR058245">
    <property type="entry name" value="NreC/VraR/RcsB-like_REC"/>
</dbReference>
<evidence type="ECO:0000256" key="1">
    <source>
        <dbReference type="PROSITE-ProRule" id="PRU00169"/>
    </source>
</evidence>
<dbReference type="Proteomes" id="UP000239001">
    <property type="component" value="Unassembled WGS sequence"/>
</dbReference>
<dbReference type="Pfam" id="PF00072">
    <property type="entry name" value="Response_reg"/>
    <property type="match status" value="1"/>
</dbReference>
<dbReference type="InterPro" id="IPR051015">
    <property type="entry name" value="EvgA-like"/>
</dbReference>
<evidence type="ECO:0000313" key="4">
    <source>
        <dbReference type="Proteomes" id="UP000239001"/>
    </source>
</evidence>
<feature type="modified residue" description="4-aspartylphosphate" evidence="1">
    <location>
        <position position="57"/>
    </location>
</feature>
<dbReference type="InterPro" id="IPR001789">
    <property type="entry name" value="Sig_transdc_resp-reg_receiver"/>
</dbReference>
<dbReference type="PANTHER" id="PTHR45566">
    <property type="entry name" value="HTH-TYPE TRANSCRIPTIONAL REGULATOR YHJB-RELATED"/>
    <property type="match status" value="1"/>
</dbReference>
<keyword evidence="1" id="KW-0597">Phosphoprotein</keyword>
<accession>A0A2T1M226</accession>
<dbReference type="InterPro" id="IPR022552">
    <property type="entry name" value="UPF_Ycf55"/>
</dbReference>
<reference evidence="3 4" key="1">
    <citation type="submission" date="2018-03" db="EMBL/GenBank/DDBJ databases">
        <title>The ancient ancestry and fast evolution of plastids.</title>
        <authorList>
            <person name="Moore K.R."/>
            <person name="Magnabosco C."/>
            <person name="Momper L."/>
            <person name="Gold D.A."/>
            <person name="Bosak T."/>
            <person name="Fournier G.P."/>
        </authorList>
    </citation>
    <scope>NUCLEOTIDE SEQUENCE [LARGE SCALE GENOMIC DNA]</scope>
    <source>
        <strain evidence="3 4">CCALA 016</strain>
    </source>
</reference>
<dbReference type="RefSeq" id="WP_106455679.1">
    <property type="nucleotide sequence ID" value="NZ_PXOH01000003.1"/>
</dbReference>
<dbReference type="PIRSF" id="PIRSF026434">
    <property type="entry name" value="RR_ycf55_prd"/>
    <property type="match status" value="1"/>
</dbReference>
<dbReference type="PANTHER" id="PTHR45566:SF1">
    <property type="entry name" value="HTH-TYPE TRANSCRIPTIONAL REGULATOR YHJB-RELATED"/>
    <property type="match status" value="1"/>
</dbReference>
<dbReference type="PROSITE" id="PS50110">
    <property type="entry name" value="RESPONSE_REGULATORY"/>
    <property type="match status" value="1"/>
</dbReference>
<dbReference type="GO" id="GO:0000160">
    <property type="term" value="P:phosphorelay signal transduction system"/>
    <property type="evidence" value="ECO:0007669"/>
    <property type="project" value="InterPro"/>
</dbReference>